<proteinExistence type="predicted"/>
<protein>
    <submittedName>
        <fullName evidence="1">Uncharacterized protein</fullName>
    </submittedName>
</protein>
<sequence length="70" mass="8489">MIKGIAYSPNKISSLFKKVILFNNRKTPHVKEQNILFFKEFQLCFRKKVYKKTSKRDDWLISKPIHIKNY</sequence>
<evidence type="ECO:0000313" key="1">
    <source>
        <dbReference type="EMBL" id="RGD72952.1"/>
    </source>
</evidence>
<reference evidence="1 2" key="1">
    <citation type="submission" date="2018-08" db="EMBL/GenBank/DDBJ databases">
        <title>A genome reference for cultivated species of the human gut microbiota.</title>
        <authorList>
            <person name="Zou Y."/>
            <person name="Xue W."/>
            <person name="Luo G."/>
        </authorList>
    </citation>
    <scope>NUCLEOTIDE SEQUENCE [LARGE SCALE GENOMIC DNA]</scope>
    <source>
        <strain evidence="1 2">AM25-6</strain>
    </source>
</reference>
<dbReference type="EMBL" id="QUSM01000009">
    <property type="protein sequence ID" value="RGD72952.1"/>
    <property type="molecule type" value="Genomic_DNA"/>
</dbReference>
<evidence type="ECO:0000313" key="2">
    <source>
        <dbReference type="Proteomes" id="UP000261212"/>
    </source>
</evidence>
<accession>A0A3E3DUM6</accession>
<organism evidence="1 2">
    <name type="scientific">Anaerofustis stercorihominis</name>
    <dbReference type="NCBI Taxonomy" id="214853"/>
    <lineage>
        <taxon>Bacteria</taxon>
        <taxon>Bacillati</taxon>
        <taxon>Bacillota</taxon>
        <taxon>Clostridia</taxon>
        <taxon>Eubacteriales</taxon>
        <taxon>Eubacteriaceae</taxon>
        <taxon>Anaerofustis</taxon>
    </lineage>
</organism>
<comment type="caution">
    <text evidence="1">The sequence shown here is derived from an EMBL/GenBank/DDBJ whole genome shotgun (WGS) entry which is preliminary data.</text>
</comment>
<name>A0A3E3DUM6_9FIRM</name>
<gene>
    <name evidence="1" type="ORF">DW687_11985</name>
</gene>
<dbReference type="AlphaFoldDB" id="A0A3E3DUM6"/>
<dbReference type="Proteomes" id="UP000261212">
    <property type="component" value="Unassembled WGS sequence"/>
</dbReference>